<evidence type="ECO:0000256" key="2">
    <source>
        <dbReference type="ARBA" id="ARBA00022603"/>
    </source>
</evidence>
<dbReference type="AlphaFoldDB" id="L7F7A9"/>
<evidence type="ECO:0000313" key="6">
    <source>
        <dbReference type="Proteomes" id="UP000010931"/>
    </source>
</evidence>
<dbReference type="Gene3D" id="3.40.50.150">
    <property type="entry name" value="Vaccinia Virus protein VP39"/>
    <property type="match status" value="1"/>
</dbReference>
<proteinExistence type="inferred from homology"/>
<name>L7F7A9_STRT8</name>
<feature type="domain" description="Methyltransferase type 11" evidence="4">
    <location>
        <begin position="49"/>
        <end position="136"/>
    </location>
</feature>
<dbReference type="InterPro" id="IPR013216">
    <property type="entry name" value="Methyltransf_11"/>
</dbReference>
<keyword evidence="2 5" id="KW-0489">Methyltransferase</keyword>
<dbReference type="CDD" id="cd02440">
    <property type="entry name" value="AdoMet_MTases"/>
    <property type="match status" value="1"/>
</dbReference>
<dbReference type="PANTHER" id="PTHR44942">
    <property type="entry name" value="METHYLTRANSF_11 DOMAIN-CONTAINING PROTEIN"/>
    <property type="match status" value="1"/>
</dbReference>
<dbReference type="PANTHER" id="PTHR44942:SF4">
    <property type="entry name" value="METHYLTRANSFERASE TYPE 11 DOMAIN-CONTAINING PROTEIN"/>
    <property type="match status" value="1"/>
</dbReference>
<keyword evidence="3 5" id="KW-0808">Transferase</keyword>
<evidence type="ECO:0000256" key="1">
    <source>
        <dbReference type="ARBA" id="ARBA00008361"/>
    </source>
</evidence>
<dbReference type="Pfam" id="PF08241">
    <property type="entry name" value="Methyltransf_11"/>
    <property type="match status" value="1"/>
</dbReference>
<dbReference type="GO" id="GO:0008757">
    <property type="term" value="F:S-adenosylmethionine-dependent methyltransferase activity"/>
    <property type="evidence" value="ECO:0007669"/>
    <property type="project" value="InterPro"/>
</dbReference>
<dbReference type="PATRIC" id="fig|698760.3.peg.4153"/>
<dbReference type="InterPro" id="IPR051052">
    <property type="entry name" value="Diverse_substrate_MTase"/>
</dbReference>
<evidence type="ECO:0000256" key="3">
    <source>
        <dbReference type="ARBA" id="ARBA00022679"/>
    </source>
</evidence>
<sequence length="274" mass="29747">MGSEDGFRQLLSPARSFGAEADRYDRARPRYPDALVHRIFSMSPGPDLLDVGIGTGIVARQFLAAGCRVLGVEVDARMAELARRSGVEVEVAAFEEWDPAGRAFDAVVSAQAWHWVDAVAGAAKAAQVLRRGGRLALFWNVFQPSPAVTDAFAEVHDRVLPDTPNLWRKPALDTYAPLFAEAADGIRQTGGAFGEPEEWWYEWKHTYTRDEWLDLLPTHGRAARLPPTRLTELLTATGTALDALGGDLTVNYTTVAITASRTPGAASHPGSGRP</sequence>
<organism evidence="5 6">
    <name type="scientific">Streptomyces turgidiscabies (strain Car8)</name>
    <dbReference type="NCBI Taxonomy" id="698760"/>
    <lineage>
        <taxon>Bacteria</taxon>
        <taxon>Bacillati</taxon>
        <taxon>Actinomycetota</taxon>
        <taxon>Actinomycetes</taxon>
        <taxon>Kitasatosporales</taxon>
        <taxon>Streptomycetaceae</taxon>
        <taxon>Streptomyces</taxon>
    </lineage>
</organism>
<dbReference type="STRING" id="85558.T45_07395"/>
<gene>
    <name evidence="5" type="ORF">STRTUCAR8_06824</name>
</gene>
<protein>
    <submittedName>
        <fullName evidence="5">Methyltransferase domain protein</fullName>
    </submittedName>
</protein>
<comment type="similarity">
    <text evidence="1">Belongs to the methyltransferase superfamily.</text>
</comment>
<reference evidence="5 6" key="1">
    <citation type="journal article" date="2011" name="Plasmid">
        <title>Streptomyces turgidiscabies Car8 contains a modular pathogenicity island that shares virulence genes with other actinobacterial plant pathogens.</title>
        <authorList>
            <person name="Huguet-Tapia J.C."/>
            <person name="Badger J.H."/>
            <person name="Loria R."/>
            <person name="Pettis G.S."/>
        </authorList>
    </citation>
    <scope>NUCLEOTIDE SEQUENCE [LARGE SCALE GENOMIC DNA]</scope>
    <source>
        <strain evidence="5 6">Car8</strain>
    </source>
</reference>
<accession>L7F7A9</accession>
<dbReference type="RefSeq" id="WP_006377808.1">
    <property type="nucleotide sequence ID" value="NZ_AEJB01000313.1"/>
</dbReference>
<evidence type="ECO:0000259" key="4">
    <source>
        <dbReference type="Pfam" id="PF08241"/>
    </source>
</evidence>
<dbReference type="Proteomes" id="UP000010931">
    <property type="component" value="Unassembled WGS sequence"/>
</dbReference>
<dbReference type="InterPro" id="IPR029063">
    <property type="entry name" value="SAM-dependent_MTases_sf"/>
</dbReference>
<dbReference type="SUPFAM" id="SSF53335">
    <property type="entry name" value="S-adenosyl-L-methionine-dependent methyltransferases"/>
    <property type="match status" value="1"/>
</dbReference>
<dbReference type="EMBL" id="AEJB01000313">
    <property type="protein sequence ID" value="ELP67107.1"/>
    <property type="molecule type" value="Genomic_DNA"/>
</dbReference>
<dbReference type="GO" id="GO:0032259">
    <property type="term" value="P:methylation"/>
    <property type="evidence" value="ECO:0007669"/>
    <property type="project" value="UniProtKB-KW"/>
</dbReference>
<comment type="caution">
    <text evidence="5">The sequence shown here is derived from an EMBL/GenBank/DDBJ whole genome shotgun (WGS) entry which is preliminary data.</text>
</comment>
<keyword evidence="6" id="KW-1185">Reference proteome</keyword>
<dbReference type="GeneID" id="97406620"/>
<evidence type="ECO:0000313" key="5">
    <source>
        <dbReference type="EMBL" id="ELP67107.1"/>
    </source>
</evidence>